<feature type="domain" description="Glycoside hydrolase family 29 N-terminal" evidence="6">
    <location>
        <begin position="101"/>
        <end position="339"/>
    </location>
</feature>
<dbReference type="Gene3D" id="3.20.20.80">
    <property type="entry name" value="Glycosidases"/>
    <property type="match status" value="1"/>
</dbReference>
<dbReference type="SUPFAM" id="SSF51445">
    <property type="entry name" value="(Trans)glycosidases"/>
    <property type="match status" value="1"/>
</dbReference>
<accession>A0AAW2SCD4</accession>
<dbReference type="InterPro" id="IPR008979">
    <property type="entry name" value="Galactose-bd-like_sf"/>
</dbReference>
<dbReference type="EMBL" id="JACGWM010000002">
    <property type="protein sequence ID" value="KAL0390068.1"/>
    <property type="molecule type" value="Genomic_DNA"/>
</dbReference>
<dbReference type="GO" id="GO:0005764">
    <property type="term" value="C:lysosome"/>
    <property type="evidence" value="ECO:0007669"/>
    <property type="project" value="TreeGrafter"/>
</dbReference>
<protein>
    <recommendedName>
        <fullName evidence="2">alpha-L-fucosidase</fullName>
        <ecNumber evidence="2">3.2.1.51</ecNumber>
    </recommendedName>
</protein>
<dbReference type="GO" id="GO:0016139">
    <property type="term" value="P:glycoside catabolic process"/>
    <property type="evidence" value="ECO:0007669"/>
    <property type="project" value="TreeGrafter"/>
</dbReference>
<reference evidence="7" key="2">
    <citation type="journal article" date="2024" name="Plant">
        <title>Genomic evolution and insights into agronomic trait innovations of Sesamum species.</title>
        <authorList>
            <person name="Miao H."/>
            <person name="Wang L."/>
            <person name="Qu L."/>
            <person name="Liu H."/>
            <person name="Sun Y."/>
            <person name="Le M."/>
            <person name="Wang Q."/>
            <person name="Wei S."/>
            <person name="Zheng Y."/>
            <person name="Lin W."/>
            <person name="Duan Y."/>
            <person name="Cao H."/>
            <person name="Xiong S."/>
            <person name="Wang X."/>
            <person name="Wei L."/>
            <person name="Li C."/>
            <person name="Ma Q."/>
            <person name="Ju M."/>
            <person name="Zhao R."/>
            <person name="Li G."/>
            <person name="Mu C."/>
            <person name="Tian Q."/>
            <person name="Mei H."/>
            <person name="Zhang T."/>
            <person name="Gao T."/>
            <person name="Zhang H."/>
        </authorList>
    </citation>
    <scope>NUCLEOTIDE SEQUENCE</scope>
    <source>
        <strain evidence="7">KEN8</strain>
    </source>
</reference>
<evidence type="ECO:0000313" key="7">
    <source>
        <dbReference type="EMBL" id="KAL0390068.1"/>
    </source>
</evidence>
<dbReference type="PANTHER" id="PTHR10030:SF27">
    <property type="entry name" value="ALPHA-L-FUCOSIDASE 1"/>
    <property type="match status" value="1"/>
</dbReference>
<dbReference type="InterPro" id="IPR000933">
    <property type="entry name" value="Glyco_hydro_29"/>
</dbReference>
<dbReference type="InterPro" id="IPR057739">
    <property type="entry name" value="Glyco_hydro_29_N"/>
</dbReference>
<dbReference type="SMART" id="SM00812">
    <property type="entry name" value="Alpha_L_fucos"/>
    <property type="match status" value="1"/>
</dbReference>
<evidence type="ECO:0000256" key="2">
    <source>
        <dbReference type="ARBA" id="ARBA00012662"/>
    </source>
</evidence>
<sequence>MIKKTDHQQTQRPFKTDFNFSELSLSKYILIILIIAIHPLESQASVSSLLSSHPKPPPIPILPIPTSQQLSWQLTEMALFLHFGTNTFTDSEWGTGHVDPSVFNPTALNATQWVSVAKETGFSRVILTAKHHDGFCLWPSEYTEYSVKSSPWKNGTGDVVKELAEAARIAGVQLGLYLSPWDRHESCYGKTLEYNEYYLGQMTELLTRYGEIREVWLDGAKVIFSDAGPDTRWVGDEGCVAGTTCWSLFNRSNAKIGDTDSQYSGEGDPLGHDWVPAECDVSIRPGWFWHASEVPKSAMTLLDLYYESVGRNCLLLLNVPPNSSGLISQEDLQVLQEFSEIRSSIFSHNLAKSASISASSTRGSPTDSRYGSHKVLEDSIYSYWAPDETLSDWILYLDFQEVATFNVLLVQEPIQMGQRIIEFHLDFLNEYGEWELVTKGSTVGYKRLLKFRSVKASHLRLVVDKSRADPLISYLGIYMDLFSIVGHISKLTSGSLVNGSEPLRQITQRNSNRYYI</sequence>
<reference evidence="7" key="1">
    <citation type="submission" date="2020-06" db="EMBL/GenBank/DDBJ databases">
        <authorList>
            <person name="Li T."/>
            <person name="Hu X."/>
            <person name="Zhang T."/>
            <person name="Song X."/>
            <person name="Zhang H."/>
            <person name="Dai N."/>
            <person name="Sheng W."/>
            <person name="Hou X."/>
            <person name="Wei L."/>
        </authorList>
    </citation>
    <scope>NUCLEOTIDE SEQUENCE</scope>
    <source>
        <strain evidence="7">KEN8</strain>
        <tissue evidence="7">Leaf</tissue>
    </source>
</reference>
<dbReference type="PANTHER" id="PTHR10030">
    <property type="entry name" value="ALPHA-L-FUCOSIDASE"/>
    <property type="match status" value="1"/>
</dbReference>
<proteinExistence type="inferred from homology"/>
<dbReference type="Pfam" id="PF01120">
    <property type="entry name" value="Alpha_L_fucos"/>
    <property type="match status" value="1"/>
</dbReference>
<dbReference type="GO" id="GO:0006004">
    <property type="term" value="P:fucose metabolic process"/>
    <property type="evidence" value="ECO:0007669"/>
    <property type="project" value="TreeGrafter"/>
</dbReference>
<keyword evidence="5" id="KW-0326">Glycosidase</keyword>
<evidence type="ECO:0000256" key="5">
    <source>
        <dbReference type="ARBA" id="ARBA00023295"/>
    </source>
</evidence>
<dbReference type="SUPFAM" id="SSF49785">
    <property type="entry name" value="Galactose-binding domain-like"/>
    <property type="match status" value="1"/>
</dbReference>
<evidence type="ECO:0000256" key="3">
    <source>
        <dbReference type="ARBA" id="ARBA00022729"/>
    </source>
</evidence>
<comment type="caution">
    <text evidence="7">The sequence shown here is derived from an EMBL/GenBank/DDBJ whole genome shotgun (WGS) entry which is preliminary data.</text>
</comment>
<keyword evidence="4" id="KW-0378">Hydrolase</keyword>
<comment type="similarity">
    <text evidence="1">Belongs to the glycosyl hydrolase 29 family.</text>
</comment>
<name>A0AAW2SCD4_9LAMI</name>
<organism evidence="7">
    <name type="scientific">Sesamum calycinum</name>
    <dbReference type="NCBI Taxonomy" id="2727403"/>
    <lineage>
        <taxon>Eukaryota</taxon>
        <taxon>Viridiplantae</taxon>
        <taxon>Streptophyta</taxon>
        <taxon>Embryophyta</taxon>
        <taxon>Tracheophyta</taxon>
        <taxon>Spermatophyta</taxon>
        <taxon>Magnoliopsida</taxon>
        <taxon>eudicotyledons</taxon>
        <taxon>Gunneridae</taxon>
        <taxon>Pentapetalae</taxon>
        <taxon>asterids</taxon>
        <taxon>lamiids</taxon>
        <taxon>Lamiales</taxon>
        <taxon>Pedaliaceae</taxon>
        <taxon>Sesamum</taxon>
    </lineage>
</organism>
<dbReference type="GO" id="GO:0004560">
    <property type="term" value="F:alpha-L-fucosidase activity"/>
    <property type="evidence" value="ECO:0007669"/>
    <property type="project" value="UniProtKB-EC"/>
</dbReference>
<dbReference type="EC" id="3.2.1.51" evidence="2"/>
<evidence type="ECO:0000259" key="6">
    <source>
        <dbReference type="Pfam" id="PF01120"/>
    </source>
</evidence>
<evidence type="ECO:0000256" key="1">
    <source>
        <dbReference type="ARBA" id="ARBA00007951"/>
    </source>
</evidence>
<evidence type="ECO:0000256" key="4">
    <source>
        <dbReference type="ARBA" id="ARBA00022801"/>
    </source>
</evidence>
<dbReference type="InterPro" id="IPR017853">
    <property type="entry name" value="GH"/>
</dbReference>
<dbReference type="AlphaFoldDB" id="A0AAW2SCD4"/>
<gene>
    <name evidence="7" type="ORF">Scaly_0363900</name>
</gene>
<dbReference type="Gene3D" id="2.60.120.260">
    <property type="entry name" value="Galactose-binding domain-like"/>
    <property type="match status" value="1"/>
</dbReference>
<keyword evidence="3" id="KW-0732">Signal</keyword>